<proteinExistence type="predicted"/>
<name>A0A6N3CKG5_9FIRM</name>
<dbReference type="PROSITE" id="PS51186">
    <property type="entry name" value="GNAT"/>
    <property type="match status" value="1"/>
</dbReference>
<dbReference type="InterPro" id="IPR016181">
    <property type="entry name" value="Acyl_CoA_acyltransferase"/>
</dbReference>
<dbReference type="EC" id="2.3.1.-" evidence="2"/>
<dbReference type="EMBL" id="CACRUX010000050">
    <property type="protein sequence ID" value="VYU13743.1"/>
    <property type="molecule type" value="Genomic_DNA"/>
</dbReference>
<organism evidence="2">
    <name type="scientific">Veillonella ratti</name>
    <dbReference type="NCBI Taxonomy" id="103892"/>
    <lineage>
        <taxon>Bacteria</taxon>
        <taxon>Bacillati</taxon>
        <taxon>Bacillota</taxon>
        <taxon>Negativicutes</taxon>
        <taxon>Veillonellales</taxon>
        <taxon>Veillonellaceae</taxon>
        <taxon>Veillonella</taxon>
    </lineage>
</organism>
<dbReference type="PANTHER" id="PTHR13355:SF11">
    <property type="entry name" value="GLUCOSAMINE 6-PHOSPHATE N-ACETYLTRANSFERASE"/>
    <property type="match status" value="1"/>
</dbReference>
<dbReference type="Pfam" id="PF13673">
    <property type="entry name" value="Acetyltransf_10"/>
    <property type="match status" value="1"/>
</dbReference>
<evidence type="ECO:0000259" key="1">
    <source>
        <dbReference type="PROSITE" id="PS51186"/>
    </source>
</evidence>
<dbReference type="PANTHER" id="PTHR13355">
    <property type="entry name" value="GLUCOSAMINE 6-PHOSPHATE N-ACETYLTRANSFERASE"/>
    <property type="match status" value="1"/>
</dbReference>
<accession>A0A6N3CKG5</accession>
<keyword evidence="2" id="KW-0012">Acyltransferase</keyword>
<dbReference type="Gene3D" id="3.40.630.30">
    <property type="match status" value="1"/>
</dbReference>
<dbReference type="RefSeq" id="WP_021840109.1">
    <property type="nucleotide sequence ID" value="NZ_CACRUX010000050.1"/>
</dbReference>
<gene>
    <name evidence="2" type="primary">yjcF</name>
    <name evidence="2" type="ORF">VRLFYP33_00163</name>
</gene>
<dbReference type="CDD" id="cd04301">
    <property type="entry name" value="NAT_SF"/>
    <property type="match status" value="1"/>
</dbReference>
<reference evidence="2" key="1">
    <citation type="submission" date="2019-11" db="EMBL/GenBank/DDBJ databases">
        <authorList>
            <person name="Feng L."/>
        </authorList>
    </citation>
    <scope>NUCLEOTIDE SEQUENCE</scope>
    <source>
        <strain evidence="2">VrattiLFYP33</strain>
    </source>
</reference>
<dbReference type="InterPro" id="IPR039143">
    <property type="entry name" value="GNPNAT1-like"/>
</dbReference>
<protein>
    <submittedName>
        <fullName evidence="2">Putative N-acetyltransferase YjcF</fullName>
        <ecNumber evidence="2">2.3.1.-</ecNumber>
    </submittedName>
</protein>
<dbReference type="InterPro" id="IPR000182">
    <property type="entry name" value="GNAT_dom"/>
</dbReference>
<keyword evidence="2" id="KW-0808">Transferase</keyword>
<dbReference type="AlphaFoldDB" id="A0A6N3CKG5"/>
<evidence type="ECO:0000313" key="2">
    <source>
        <dbReference type="EMBL" id="VYU13743.1"/>
    </source>
</evidence>
<dbReference type="GO" id="GO:0004343">
    <property type="term" value="F:glucosamine 6-phosphate N-acetyltransferase activity"/>
    <property type="evidence" value="ECO:0007669"/>
    <property type="project" value="TreeGrafter"/>
</dbReference>
<dbReference type="SUPFAM" id="SSF55729">
    <property type="entry name" value="Acyl-CoA N-acyltransferases (Nat)"/>
    <property type="match status" value="1"/>
</dbReference>
<feature type="domain" description="N-acetyltransferase" evidence="1">
    <location>
        <begin position="1"/>
        <end position="140"/>
    </location>
</feature>
<sequence>MSWKVSIYSELPDEARAIRQAVFVEEQGFQEEFDEIDNTEAAHLVGFVENEPVCTCRFFRDTDEESTFIIGRVAVMKTHRGQQLGAKILLAAEDFIRVMGGIKTKLAAQVQAKGFYETLGYTAAGEVFDEEGCPHVWMYK</sequence>